<proteinExistence type="predicted"/>
<name>A0A3E1KAI4_9GAMM</name>
<dbReference type="CDD" id="cd15482">
    <property type="entry name" value="Sialidase_non-viral"/>
    <property type="match status" value="1"/>
</dbReference>
<dbReference type="OrthoDB" id="9764969at2"/>
<keyword evidence="2" id="KW-1185">Reference proteome</keyword>
<accession>A0A3E1KAI4</accession>
<reference evidence="1 2" key="1">
    <citation type="submission" date="2018-08" db="EMBL/GenBank/DDBJ databases">
        <title>Wenzhouxiangella salilacus sp. nov., a novel bacterium isolated from a saline lake in Xinjiang Province, China.</title>
        <authorList>
            <person name="Han S."/>
        </authorList>
    </citation>
    <scope>NUCLEOTIDE SEQUENCE [LARGE SCALE GENOMIC DNA]</scope>
    <source>
        <strain evidence="1 2">XDB06</strain>
    </source>
</reference>
<dbReference type="InterPro" id="IPR036278">
    <property type="entry name" value="Sialidase_sf"/>
</dbReference>
<dbReference type="Gene3D" id="2.120.10.10">
    <property type="match status" value="2"/>
</dbReference>
<evidence type="ECO:0000313" key="2">
    <source>
        <dbReference type="Proteomes" id="UP000260351"/>
    </source>
</evidence>
<dbReference type="SUPFAM" id="SSF50939">
    <property type="entry name" value="Sialidases"/>
    <property type="match status" value="1"/>
</dbReference>
<dbReference type="AlphaFoldDB" id="A0A3E1KAI4"/>
<sequence length="334" mass="36399">MRLGAALSVCLPLFAVSQTPVTDTTAKESLGFALQPWDSPQERIVVMDRIDLDTNYQLYVTRSSDGGATWTTPSPALATGVYESHGSLIQTGEDAYQLFYSTMSDDGMRISRATSANAANFTVEGPLELGWAEPGSIRPRAVRLPGGRIVLVYDRLLDMPAYVSWSDDDGASWDTSKVQIAPAGAQFARITWREADDRFLLTYSTGAQDGSSRLWARTTTEIDDWSDPATEISSGDGDFLSTPLALDDGDFAVLWGQSVGSDVQLFSSHSENGNDWSEARQHTFTNGSTNVAPFGLDAGEGCVDLFWTLSDSEVYYDIVQELACLDPLFGDQFE</sequence>
<organism evidence="1 2">
    <name type="scientific">Wenzhouxiangella sediminis</name>
    <dbReference type="NCBI Taxonomy" id="1792836"/>
    <lineage>
        <taxon>Bacteria</taxon>
        <taxon>Pseudomonadati</taxon>
        <taxon>Pseudomonadota</taxon>
        <taxon>Gammaproteobacteria</taxon>
        <taxon>Chromatiales</taxon>
        <taxon>Wenzhouxiangellaceae</taxon>
        <taxon>Wenzhouxiangella</taxon>
    </lineage>
</organism>
<comment type="caution">
    <text evidence="1">The sequence shown here is derived from an EMBL/GenBank/DDBJ whole genome shotgun (WGS) entry which is preliminary data.</text>
</comment>
<gene>
    <name evidence="1" type="ORF">DZC52_05095</name>
</gene>
<dbReference type="Proteomes" id="UP000260351">
    <property type="component" value="Unassembled WGS sequence"/>
</dbReference>
<protein>
    <submittedName>
        <fullName evidence="1">Exo-alpha-sialidase</fullName>
    </submittedName>
</protein>
<dbReference type="EMBL" id="QUZK01000022">
    <property type="protein sequence ID" value="RFF31198.1"/>
    <property type="molecule type" value="Genomic_DNA"/>
</dbReference>
<evidence type="ECO:0000313" key="1">
    <source>
        <dbReference type="EMBL" id="RFF31198.1"/>
    </source>
</evidence>
<dbReference type="RefSeq" id="WP_116650046.1">
    <property type="nucleotide sequence ID" value="NZ_QUZK01000022.1"/>
</dbReference>